<evidence type="ECO:0000256" key="5">
    <source>
        <dbReference type="ARBA" id="ARBA00022989"/>
    </source>
</evidence>
<proteinExistence type="inferred from homology"/>
<comment type="subcellular location">
    <subcellularLocation>
        <location evidence="1">Cell membrane</location>
        <topology evidence="1">Multi-pass membrane protein</topology>
    </subcellularLocation>
</comment>
<dbReference type="PANTHER" id="PTHR40074">
    <property type="entry name" value="O-ACETYLTRANSFERASE WECH"/>
    <property type="match status" value="1"/>
</dbReference>
<evidence type="ECO:0000256" key="7">
    <source>
        <dbReference type="SAM" id="Phobius"/>
    </source>
</evidence>
<dbReference type="GO" id="GO:0016413">
    <property type="term" value="F:O-acetyltransferase activity"/>
    <property type="evidence" value="ECO:0007669"/>
    <property type="project" value="TreeGrafter"/>
</dbReference>
<feature type="domain" description="Acyltransferase 3" evidence="8">
    <location>
        <begin position="7"/>
        <end position="321"/>
    </location>
</feature>
<feature type="transmembrane region" description="Helical" evidence="7">
    <location>
        <begin position="304"/>
        <end position="324"/>
    </location>
</feature>
<dbReference type="PANTHER" id="PTHR40074:SF2">
    <property type="entry name" value="O-ACETYLTRANSFERASE WECH"/>
    <property type="match status" value="1"/>
</dbReference>
<keyword evidence="10" id="KW-1185">Reference proteome</keyword>
<evidence type="ECO:0000259" key="8">
    <source>
        <dbReference type="Pfam" id="PF01757"/>
    </source>
</evidence>
<dbReference type="EMBL" id="VUNG01000004">
    <property type="protein sequence ID" value="MST83711.1"/>
    <property type="molecule type" value="Genomic_DNA"/>
</dbReference>
<keyword evidence="9" id="KW-0012">Acyltransferase</keyword>
<accession>A0A7K0KCP8</accession>
<dbReference type="Pfam" id="PF01757">
    <property type="entry name" value="Acyl_transf_3"/>
    <property type="match status" value="1"/>
</dbReference>
<comment type="caution">
    <text evidence="9">The sequence shown here is derived from an EMBL/GenBank/DDBJ whole genome shotgun (WGS) entry which is preliminary data.</text>
</comment>
<comment type="similarity">
    <text evidence="2">Belongs to the acyltransferase 3 family.</text>
</comment>
<evidence type="ECO:0000256" key="6">
    <source>
        <dbReference type="ARBA" id="ARBA00023136"/>
    </source>
</evidence>
<evidence type="ECO:0000256" key="2">
    <source>
        <dbReference type="ARBA" id="ARBA00007400"/>
    </source>
</evidence>
<evidence type="ECO:0000313" key="10">
    <source>
        <dbReference type="Proteomes" id="UP000438914"/>
    </source>
</evidence>
<keyword evidence="9" id="KW-0808">Transferase</keyword>
<keyword evidence="6 7" id="KW-0472">Membrane</keyword>
<feature type="transmembrane region" description="Helical" evidence="7">
    <location>
        <begin position="144"/>
        <end position="161"/>
    </location>
</feature>
<feature type="transmembrane region" description="Helical" evidence="7">
    <location>
        <begin position="91"/>
        <end position="109"/>
    </location>
</feature>
<sequence length="340" mass="40106">MKLSVYDSNVLKGIAILIMLWHHLFLRPEMYAYNDIVIHGHGIAQEIAIMCKVCVAIFVFVSGYGLTEKYGDWANIKLKDFYWKRFTKLMFNYWFVWLIFVPISVLWLGPSFAESYGSDKFLQGRVVLDFLGIVNWLGPTVYNYNAAWWFYGCIIGLYLLYPLLLRMAKQNEYYLIVFAIAVFCLPSDFLFCIRIYLPVFVCGMLYSLHDNERTYHIAPPISVWIITFFFILIGRHKIQGNDFYVYDALIMISGVYVYQHISGFIRTKQCLAFFGKYSMDMFLIHGFFYKWWMHDIIYYTGNPFIIYITLIAISLVVAIAIEKVKQILGFNRMMKYLRSL</sequence>
<gene>
    <name evidence="9" type="ORF">FYJ73_03285</name>
</gene>
<evidence type="ECO:0000256" key="3">
    <source>
        <dbReference type="ARBA" id="ARBA00022475"/>
    </source>
</evidence>
<keyword evidence="4 7" id="KW-0812">Transmembrane</keyword>
<dbReference type="InterPro" id="IPR002656">
    <property type="entry name" value="Acyl_transf_3_dom"/>
</dbReference>
<feature type="transmembrane region" description="Helical" evidence="7">
    <location>
        <begin position="173"/>
        <end position="197"/>
    </location>
</feature>
<dbReference type="RefSeq" id="WP_154533291.1">
    <property type="nucleotide sequence ID" value="NZ_VUNG01000004.1"/>
</dbReference>
<dbReference type="GO" id="GO:0009246">
    <property type="term" value="P:enterobacterial common antigen biosynthetic process"/>
    <property type="evidence" value="ECO:0007669"/>
    <property type="project" value="TreeGrafter"/>
</dbReference>
<feature type="transmembrane region" description="Helical" evidence="7">
    <location>
        <begin position="47"/>
        <end position="66"/>
    </location>
</feature>
<dbReference type="Proteomes" id="UP000438914">
    <property type="component" value="Unassembled WGS sequence"/>
</dbReference>
<feature type="transmembrane region" description="Helical" evidence="7">
    <location>
        <begin position="6"/>
        <end position="26"/>
    </location>
</feature>
<protein>
    <submittedName>
        <fullName evidence="9">Acyltransferase</fullName>
    </submittedName>
</protein>
<name>A0A7K0KCP8_9BACT</name>
<dbReference type="GO" id="GO:0005886">
    <property type="term" value="C:plasma membrane"/>
    <property type="evidence" value="ECO:0007669"/>
    <property type="project" value="UniProtKB-SubCell"/>
</dbReference>
<feature type="transmembrane region" description="Helical" evidence="7">
    <location>
        <begin position="217"/>
        <end position="234"/>
    </location>
</feature>
<keyword evidence="3" id="KW-1003">Cell membrane</keyword>
<reference evidence="9 10" key="1">
    <citation type="submission" date="2019-08" db="EMBL/GenBank/DDBJ databases">
        <title>In-depth cultivation of the pig gut microbiome towards novel bacterial diversity and tailored functional studies.</title>
        <authorList>
            <person name="Wylensek D."/>
            <person name="Hitch T.C.A."/>
            <person name="Clavel T."/>
        </authorList>
    </citation>
    <scope>NUCLEOTIDE SEQUENCE [LARGE SCALE GENOMIC DNA]</scope>
    <source>
        <strain evidence="9 10">LKV-178-WT-2A</strain>
    </source>
</reference>
<evidence type="ECO:0000256" key="4">
    <source>
        <dbReference type="ARBA" id="ARBA00022692"/>
    </source>
</evidence>
<keyword evidence="5 7" id="KW-1133">Transmembrane helix</keyword>
<evidence type="ECO:0000313" key="9">
    <source>
        <dbReference type="EMBL" id="MST83711.1"/>
    </source>
</evidence>
<organism evidence="9 10">
    <name type="scientific">Hallella mizrahii</name>
    <dbReference type="NCBI Taxonomy" id="2606637"/>
    <lineage>
        <taxon>Bacteria</taxon>
        <taxon>Pseudomonadati</taxon>
        <taxon>Bacteroidota</taxon>
        <taxon>Bacteroidia</taxon>
        <taxon>Bacteroidales</taxon>
        <taxon>Prevotellaceae</taxon>
        <taxon>Hallella</taxon>
    </lineage>
</organism>
<dbReference type="AlphaFoldDB" id="A0A7K0KCP8"/>
<evidence type="ECO:0000256" key="1">
    <source>
        <dbReference type="ARBA" id="ARBA00004651"/>
    </source>
</evidence>